<evidence type="ECO:0000313" key="2">
    <source>
        <dbReference type="EMBL" id="EER10152.1"/>
    </source>
</evidence>
<dbReference type="Proteomes" id="UP000007800">
    <property type="component" value="Unassembled WGS sequence"/>
</dbReference>
<dbReference type="GeneID" id="9038628"/>
<evidence type="ECO:0000313" key="3">
    <source>
        <dbReference type="Proteomes" id="UP000007800"/>
    </source>
</evidence>
<gene>
    <name evidence="2" type="ORF">Pmar_PMAR002646</name>
    <name evidence="1" type="ORF">Pmar_PMAR005025</name>
</gene>
<organism evidence="3">
    <name type="scientific">Perkinsus marinus (strain ATCC 50983 / TXsc)</name>
    <dbReference type="NCBI Taxonomy" id="423536"/>
    <lineage>
        <taxon>Eukaryota</taxon>
        <taxon>Sar</taxon>
        <taxon>Alveolata</taxon>
        <taxon>Perkinsozoa</taxon>
        <taxon>Perkinsea</taxon>
        <taxon>Perkinsida</taxon>
        <taxon>Perkinsidae</taxon>
        <taxon>Perkinsus</taxon>
    </lineage>
</organism>
<accession>C5KZE1</accession>
<dbReference type="GeneID" id="9051167"/>
<evidence type="ECO:0000313" key="1">
    <source>
        <dbReference type="EMBL" id="EER02834.1"/>
    </source>
</evidence>
<reference evidence="2 3" key="1">
    <citation type="submission" date="2008-07" db="EMBL/GenBank/DDBJ databases">
        <authorList>
            <person name="El-Sayed N."/>
            <person name="Caler E."/>
            <person name="Inman J."/>
            <person name="Amedeo P."/>
            <person name="Hass B."/>
            <person name="Wortman J."/>
        </authorList>
    </citation>
    <scope>NUCLEOTIDE SEQUENCE [LARGE SCALE GENOMIC DNA]</scope>
    <source>
        <strain evidence="2">ATCC 50983</strain>
        <strain evidence="3">ATCC 50983 / TXsc</strain>
    </source>
</reference>
<dbReference type="EMBL" id="GG682754">
    <property type="protein sequence ID" value="EER02834.1"/>
    <property type="molecule type" value="Genomic_DNA"/>
</dbReference>
<dbReference type="RefSeq" id="XP_002771018.1">
    <property type="nucleotide sequence ID" value="XM_002770972.1"/>
</dbReference>
<dbReference type="EMBL" id="GG677780">
    <property type="protein sequence ID" value="EER10152.1"/>
    <property type="molecule type" value="Genomic_DNA"/>
</dbReference>
<sequence length="50" mass="5030">SGGQLSPVTLPGSCEIVSAVPENVPENVPVTLLRAGTRKSSVPDVGTLSI</sequence>
<proteinExistence type="predicted"/>
<dbReference type="RefSeq" id="XP_002778357.1">
    <property type="nucleotide sequence ID" value="XM_002778311.1"/>
</dbReference>
<feature type="non-terminal residue" evidence="2">
    <location>
        <position position="1"/>
    </location>
</feature>
<keyword evidence="3" id="KW-1185">Reference proteome</keyword>
<dbReference type="AlphaFoldDB" id="C5KZE1"/>
<name>C5KZE1_PERM5</name>
<protein>
    <submittedName>
        <fullName evidence="2">Uncharacterized protein</fullName>
    </submittedName>
</protein>